<feature type="compositionally biased region" description="Low complexity" evidence="2">
    <location>
        <begin position="709"/>
        <end position="725"/>
    </location>
</feature>
<accession>A0ABR1P4H6</accession>
<feature type="region of interest" description="Disordered" evidence="2">
    <location>
        <begin position="762"/>
        <end position="781"/>
    </location>
</feature>
<feature type="region of interest" description="Disordered" evidence="2">
    <location>
        <begin position="709"/>
        <end position="729"/>
    </location>
</feature>
<evidence type="ECO:0008006" key="7">
    <source>
        <dbReference type="Google" id="ProtNLM"/>
    </source>
</evidence>
<evidence type="ECO:0000256" key="2">
    <source>
        <dbReference type="SAM" id="MobiDB-lite"/>
    </source>
</evidence>
<evidence type="ECO:0000256" key="1">
    <source>
        <dbReference type="SAM" id="Coils"/>
    </source>
</evidence>
<evidence type="ECO:0000259" key="4">
    <source>
        <dbReference type="Pfam" id="PF13600"/>
    </source>
</evidence>
<comment type="caution">
    <text evidence="5">The sequence shown here is derived from an EMBL/GenBank/DDBJ whole genome shotgun (WGS) entry which is preliminary data.</text>
</comment>
<name>A0ABR1P4H6_DIAER</name>
<evidence type="ECO:0000313" key="6">
    <source>
        <dbReference type="Proteomes" id="UP001430848"/>
    </source>
</evidence>
<feature type="region of interest" description="Disordered" evidence="2">
    <location>
        <begin position="482"/>
        <end position="566"/>
    </location>
</feature>
<dbReference type="PANTHER" id="PTHR31005:SF8">
    <property type="entry name" value="DUF4139 DOMAIN-CONTAINING PROTEIN"/>
    <property type="match status" value="1"/>
</dbReference>
<dbReference type="EMBL" id="JAKNSF020000044">
    <property type="protein sequence ID" value="KAK7726190.1"/>
    <property type="molecule type" value="Genomic_DNA"/>
</dbReference>
<proteinExistence type="predicted"/>
<feature type="compositionally biased region" description="Low complexity" evidence="2">
    <location>
        <begin position="482"/>
        <end position="514"/>
    </location>
</feature>
<dbReference type="InterPro" id="IPR025554">
    <property type="entry name" value="DUF4140"/>
</dbReference>
<dbReference type="InterPro" id="IPR011935">
    <property type="entry name" value="CHP02231"/>
</dbReference>
<dbReference type="PANTHER" id="PTHR31005">
    <property type="entry name" value="DUF4139 DOMAIN-CONTAINING PROTEIN"/>
    <property type="match status" value="1"/>
</dbReference>
<dbReference type="InterPro" id="IPR037291">
    <property type="entry name" value="DUF4139"/>
</dbReference>
<feature type="coiled-coil region" evidence="1">
    <location>
        <begin position="193"/>
        <end position="258"/>
    </location>
</feature>
<evidence type="ECO:0000313" key="5">
    <source>
        <dbReference type="EMBL" id="KAK7726190.1"/>
    </source>
</evidence>
<feature type="region of interest" description="Disordered" evidence="2">
    <location>
        <begin position="403"/>
        <end position="430"/>
    </location>
</feature>
<protein>
    <recommendedName>
        <fullName evidence="7">Mucoidy inhibitor-like protein</fullName>
    </recommendedName>
</protein>
<sequence length="831" mass="90166">MEATHTQEYRIRDLPTRSITLFPTRAQVVRDIRNVILKPGLNQISVIGLTPTVDEHSIKVEGTGSAVISDISVELLENSEIFQEVYPDSDKDDSDASDDETGQDASTKDSDDDALTPAKTELKAVQEKIVAVLDDVKRADEVVSSAEKRLGLLEEYGKKFEPKSGTDVGEIVDVYTEQRGKTFQDHIDGTIRQRELHAEVARLRKKESKLKAKVQKEDNKRTKAAVKKQQAKRKKDQIAAARLQKKAAEKARIRSEKQKFWPRSCYTVRITLDATHYTPISSRRSSVSSVTDLVKPVVDEPADPASPDPETPYPACDISISYVTSSAFWSPSYDLQLNTTANTGTLFFDAQLTNNTSEAWKDCKIILSTSQAVFSGLQDDIPKLVPWRIKLAGRFGGAATGDITKSTQEVEQRRKYQNTSASTSQDKQGANLIGLPKDPFMAYMNHLNTRVDVTDDMPQAARSRLASTRPAAMQAFGAPMMPQAPQQQMMQQQMMQQQAPQAQHYAMQQSQQTQPDRPSGGGLFGSARASAVPPPPAAPTQLFGSLSSSAPQEEEATLREPEPSLDFQESAMEETGLTTTYDLPGTKTLAPSTNASKQRVARILFSNVAFSHTVVAKYRPAAFLKARLRNASKMSLLKGPVGLTLDGTFMGRSSLPRCSSGDSFTMSLGVDPTIRVSYPKPDVKRSSSGVFSKENSTAYRRSIAITNTRGAAASTSTSTSSSPNGAGAGAKPVRLVVLDQVPVSEDDKLRVEIAHPSGLAEGRAGVSTGAQEGGGSGAKDWGKATATLRKGGEVSWDVELNAGRGVKLDLEYEVSLPAGDVAVQSSDASRW</sequence>
<feature type="domain" description="DUF4140" evidence="4">
    <location>
        <begin position="19"/>
        <end position="153"/>
    </location>
</feature>
<feature type="compositionally biased region" description="Polar residues" evidence="2">
    <location>
        <begin position="542"/>
        <end position="551"/>
    </location>
</feature>
<organism evidence="5 6">
    <name type="scientific">Diaporthe eres</name>
    <name type="common">Phomopsis oblonga</name>
    <dbReference type="NCBI Taxonomy" id="83184"/>
    <lineage>
        <taxon>Eukaryota</taxon>
        <taxon>Fungi</taxon>
        <taxon>Dikarya</taxon>
        <taxon>Ascomycota</taxon>
        <taxon>Pezizomycotina</taxon>
        <taxon>Sordariomycetes</taxon>
        <taxon>Sordariomycetidae</taxon>
        <taxon>Diaporthales</taxon>
        <taxon>Diaporthaceae</taxon>
        <taxon>Diaporthe</taxon>
        <taxon>Diaporthe eres species complex</taxon>
    </lineage>
</organism>
<keyword evidence="1" id="KW-0175">Coiled coil</keyword>
<gene>
    <name evidence="5" type="ORF">SLS63_007704</name>
</gene>
<feature type="domain" description="DUF4139" evidence="3">
    <location>
        <begin position="318"/>
        <end position="713"/>
    </location>
</feature>
<evidence type="ECO:0000259" key="3">
    <source>
        <dbReference type="Pfam" id="PF13598"/>
    </source>
</evidence>
<reference evidence="5 6" key="1">
    <citation type="submission" date="2024-02" db="EMBL/GenBank/DDBJ databases">
        <title>De novo assembly and annotation of 12 fungi associated with fruit tree decline syndrome in Ontario, Canada.</title>
        <authorList>
            <person name="Sulman M."/>
            <person name="Ellouze W."/>
            <person name="Ilyukhin E."/>
        </authorList>
    </citation>
    <scope>NUCLEOTIDE SEQUENCE [LARGE SCALE GENOMIC DNA]</scope>
    <source>
        <strain evidence="5 6">M169</strain>
    </source>
</reference>
<dbReference type="Pfam" id="PF13600">
    <property type="entry name" value="DUF4140"/>
    <property type="match status" value="1"/>
</dbReference>
<feature type="compositionally biased region" description="Acidic residues" evidence="2">
    <location>
        <begin position="90"/>
        <end position="102"/>
    </location>
</feature>
<feature type="region of interest" description="Disordered" evidence="2">
    <location>
        <begin position="86"/>
        <end position="115"/>
    </location>
</feature>
<feature type="compositionally biased region" description="Polar residues" evidence="2">
    <location>
        <begin position="417"/>
        <end position="428"/>
    </location>
</feature>
<dbReference type="Pfam" id="PF13598">
    <property type="entry name" value="DUF4139"/>
    <property type="match status" value="1"/>
</dbReference>
<keyword evidence="6" id="KW-1185">Reference proteome</keyword>
<dbReference type="Proteomes" id="UP001430848">
    <property type="component" value="Unassembled WGS sequence"/>
</dbReference>